<comment type="subcellular location">
    <subcellularLocation>
        <location evidence="2">Membrane</location>
    </subcellularLocation>
</comment>
<evidence type="ECO:0000256" key="7">
    <source>
        <dbReference type="ARBA" id="ARBA00022989"/>
    </source>
</evidence>
<keyword evidence="4 12" id="KW-0349">Heme</keyword>
<dbReference type="InterPro" id="IPR001128">
    <property type="entry name" value="Cyt_P450"/>
</dbReference>
<sequence>MDDPSLAVAGLRAHWIGVLGALYVAYQLSSFIYNVYFHPLAKFPGPLLARGTLLWRLWHTMQGHQPQTMQRQHQKYGPVVRVSPAELSFSTVQSYRDIYGFPPPGGEQCIKSDFYDIFGNGFKTGCIASERDPKVLGQKKKNLLAAFSAKALVGQEDIIQRCIDGFVAKIGPESQKSPNGINMVKWFDMSSFDLLGEMAFGESFGCIASGKQHFWIDMILQHVQEITLVDNLRRFELLTGFSKWLLPSLFMSIRSKHSQYSRDQVKRRLDSESPRQDFFTNLTHKVKSGEVPLEEMTAHASTLIIAGGETTATTLSAAMFYMLKDPRVAEKLTKEIRQRYKSYDEINSTSAQQLPYLQAVINEALRMHPSGAHGFPRISPGLTIDGHWVPKGTEVYTCTWVASHNPAYFENPDEFRPERWIDPNCKDVKEASQPFSLGFRACIGRSFAYMQMSLALSKILYTYDMELLDRDIDWATESKHFIMWLKAPYHVRAHNRLSQGSAPVV</sequence>
<dbReference type="PRINTS" id="PR00385">
    <property type="entry name" value="P450"/>
</dbReference>
<evidence type="ECO:0000256" key="11">
    <source>
        <dbReference type="ARBA" id="ARBA00023136"/>
    </source>
</evidence>
<organism evidence="13 14">
    <name type="scientific">Anthostomella pinea</name>
    <dbReference type="NCBI Taxonomy" id="933095"/>
    <lineage>
        <taxon>Eukaryota</taxon>
        <taxon>Fungi</taxon>
        <taxon>Dikarya</taxon>
        <taxon>Ascomycota</taxon>
        <taxon>Pezizomycotina</taxon>
        <taxon>Sordariomycetes</taxon>
        <taxon>Xylariomycetidae</taxon>
        <taxon>Xylariales</taxon>
        <taxon>Xylariaceae</taxon>
        <taxon>Anthostomella</taxon>
    </lineage>
</organism>
<keyword evidence="5" id="KW-0812">Transmembrane</keyword>
<comment type="caution">
    <text evidence="13">The sequence shown here is derived from an EMBL/GenBank/DDBJ whole genome shotgun (WGS) entry which is preliminary data.</text>
</comment>
<keyword evidence="14" id="KW-1185">Reference proteome</keyword>
<evidence type="ECO:0000256" key="6">
    <source>
        <dbReference type="ARBA" id="ARBA00022723"/>
    </source>
</evidence>
<evidence type="ECO:0000256" key="12">
    <source>
        <dbReference type="PIRSR" id="PIRSR602401-1"/>
    </source>
</evidence>
<evidence type="ECO:0000256" key="8">
    <source>
        <dbReference type="ARBA" id="ARBA00023002"/>
    </source>
</evidence>
<dbReference type="EMBL" id="CAUWAG010000008">
    <property type="protein sequence ID" value="CAJ2506368.1"/>
    <property type="molecule type" value="Genomic_DNA"/>
</dbReference>
<dbReference type="GO" id="GO:0016705">
    <property type="term" value="F:oxidoreductase activity, acting on paired donors, with incorporation or reduction of molecular oxygen"/>
    <property type="evidence" value="ECO:0007669"/>
    <property type="project" value="InterPro"/>
</dbReference>
<evidence type="ECO:0000313" key="13">
    <source>
        <dbReference type="EMBL" id="CAJ2506368.1"/>
    </source>
</evidence>
<comment type="cofactor">
    <cofactor evidence="1 12">
        <name>heme</name>
        <dbReference type="ChEBI" id="CHEBI:30413"/>
    </cofactor>
</comment>
<dbReference type="PANTHER" id="PTHR24305:SF210">
    <property type="entry name" value="CYTOCHROME P450 MONOOXYGENASE ASQL-RELATED"/>
    <property type="match status" value="1"/>
</dbReference>
<dbReference type="GO" id="GO:0020037">
    <property type="term" value="F:heme binding"/>
    <property type="evidence" value="ECO:0007669"/>
    <property type="project" value="InterPro"/>
</dbReference>
<dbReference type="InterPro" id="IPR002401">
    <property type="entry name" value="Cyt_P450_E_grp-I"/>
</dbReference>
<feature type="binding site" description="axial binding residue" evidence="12">
    <location>
        <position position="442"/>
    </location>
    <ligand>
        <name>heme</name>
        <dbReference type="ChEBI" id="CHEBI:30413"/>
    </ligand>
    <ligandPart>
        <name>Fe</name>
        <dbReference type="ChEBI" id="CHEBI:18248"/>
    </ligandPart>
</feature>
<keyword evidence="10" id="KW-0503">Monooxygenase</keyword>
<dbReference type="SUPFAM" id="SSF48264">
    <property type="entry name" value="Cytochrome P450"/>
    <property type="match status" value="1"/>
</dbReference>
<evidence type="ECO:0000256" key="3">
    <source>
        <dbReference type="ARBA" id="ARBA00010617"/>
    </source>
</evidence>
<evidence type="ECO:0000256" key="5">
    <source>
        <dbReference type="ARBA" id="ARBA00022692"/>
    </source>
</evidence>
<keyword evidence="8" id="KW-0560">Oxidoreductase</keyword>
<dbReference type="Gene3D" id="1.10.630.10">
    <property type="entry name" value="Cytochrome P450"/>
    <property type="match status" value="1"/>
</dbReference>
<evidence type="ECO:0000256" key="2">
    <source>
        <dbReference type="ARBA" id="ARBA00004370"/>
    </source>
</evidence>
<protein>
    <submittedName>
        <fullName evidence="13">Uu.00g004980.m01.CDS01</fullName>
    </submittedName>
</protein>
<name>A0AAI8VEQ4_9PEZI</name>
<dbReference type="AlphaFoldDB" id="A0AAI8VEQ4"/>
<evidence type="ECO:0000256" key="4">
    <source>
        <dbReference type="ARBA" id="ARBA00022617"/>
    </source>
</evidence>
<dbReference type="GO" id="GO:0004497">
    <property type="term" value="F:monooxygenase activity"/>
    <property type="evidence" value="ECO:0007669"/>
    <property type="project" value="UniProtKB-KW"/>
</dbReference>
<dbReference type="InterPro" id="IPR036396">
    <property type="entry name" value="Cyt_P450_sf"/>
</dbReference>
<dbReference type="FunFam" id="1.10.630.10:FF:000158">
    <property type="entry name" value="Cytochrome P450, putative (Eurofung)"/>
    <property type="match status" value="1"/>
</dbReference>
<comment type="similarity">
    <text evidence="3">Belongs to the cytochrome P450 family.</text>
</comment>
<gene>
    <name evidence="13" type="ORF">KHLLAP_LOCUS6836</name>
</gene>
<dbReference type="CDD" id="cd11058">
    <property type="entry name" value="CYP60B-like"/>
    <property type="match status" value="1"/>
</dbReference>
<accession>A0AAI8VEQ4</accession>
<dbReference type="GO" id="GO:0005506">
    <property type="term" value="F:iron ion binding"/>
    <property type="evidence" value="ECO:0007669"/>
    <property type="project" value="InterPro"/>
</dbReference>
<keyword evidence="7" id="KW-1133">Transmembrane helix</keyword>
<evidence type="ECO:0000256" key="9">
    <source>
        <dbReference type="ARBA" id="ARBA00023004"/>
    </source>
</evidence>
<evidence type="ECO:0000256" key="10">
    <source>
        <dbReference type="ARBA" id="ARBA00023033"/>
    </source>
</evidence>
<evidence type="ECO:0000313" key="14">
    <source>
        <dbReference type="Proteomes" id="UP001295740"/>
    </source>
</evidence>
<dbReference type="GO" id="GO:0016020">
    <property type="term" value="C:membrane"/>
    <property type="evidence" value="ECO:0007669"/>
    <property type="project" value="UniProtKB-SubCell"/>
</dbReference>
<evidence type="ECO:0000256" key="1">
    <source>
        <dbReference type="ARBA" id="ARBA00001971"/>
    </source>
</evidence>
<keyword evidence="6 12" id="KW-0479">Metal-binding</keyword>
<keyword evidence="11" id="KW-0472">Membrane</keyword>
<keyword evidence="9 12" id="KW-0408">Iron</keyword>
<dbReference type="Proteomes" id="UP001295740">
    <property type="component" value="Unassembled WGS sequence"/>
</dbReference>
<dbReference type="PRINTS" id="PR00463">
    <property type="entry name" value="EP450I"/>
</dbReference>
<proteinExistence type="inferred from homology"/>
<reference evidence="13" key="1">
    <citation type="submission" date="2023-10" db="EMBL/GenBank/DDBJ databases">
        <authorList>
            <person name="Hackl T."/>
        </authorList>
    </citation>
    <scope>NUCLEOTIDE SEQUENCE</scope>
</reference>
<dbReference type="PANTHER" id="PTHR24305">
    <property type="entry name" value="CYTOCHROME P450"/>
    <property type="match status" value="1"/>
</dbReference>
<dbReference type="Pfam" id="PF00067">
    <property type="entry name" value="p450"/>
    <property type="match status" value="1"/>
</dbReference>
<dbReference type="InterPro" id="IPR050121">
    <property type="entry name" value="Cytochrome_P450_monoxygenase"/>
</dbReference>